<evidence type="ECO:0000313" key="1">
    <source>
        <dbReference type="EMBL" id="MFC2972008.1"/>
    </source>
</evidence>
<comment type="caution">
    <text evidence="1">The sequence shown here is derived from an EMBL/GenBank/DDBJ whole genome shotgun (WGS) entry which is preliminary data.</text>
</comment>
<name>A0ABV7AR73_9GAMM</name>
<reference evidence="2" key="1">
    <citation type="journal article" date="2019" name="Int. J. Syst. Evol. Microbiol.">
        <title>The Global Catalogue of Microorganisms (GCM) 10K type strain sequencing project: providing services to taxonomists for standard genome sequencing and annotation.</title>
        <authorList>
            <consortium name="The Broad Institute Genomics Platform"/>
            <consortium name="The Broad Institute Genome Sequencing Center for Infectious Disease"/>
            <person name="Wu L."/>
            <person name="Ma J."/>
        </authorList>
    </citation>
    <scope>NUCLEOTIDE SEQUENCE [LARGE SCALE GENOMIC DNA]</scope>
    <source>
        <strain evidence="2">KCTC 62195</strain>
    </source>
</reference>
<dbReference type="RefSeq" id="WP_377813884.1">
    <property type="nucleotide sequence ID" value="NZ_JBHRSJ010000012.1"/>
</dbReference>
<protein>
    <submittedName>
        <fullName evidence="1">Uncharacterized protein</fullName>
    </submittedName>
</protein>
<dbReference type="EMBL" id="JBHRSJ010000012">
    <property type="protein sequence ID" value="MFC2972008.1"/>
    <property type="molecule type" value="Genomic_DNA"/>
</dbReference>
<keyword evidence="2" id="KW-1185">Reference proteome</keyword>
<dbReference type="Proteomes" id="UP001595457">
    <property type="component" value="Unassembled WGS sequence"/>
</dbReference>
<sequence length="144" mass="16255">MWRQICDAEGLDPERRMAARLAILGSAQAQDCTLYRPDEHDPEAEEEDLGDARVLFDGPFQAPADWDEPARAEFFGDADPALFFDAFVECAARPGSRAFFLAEIGDYVAATTESGEVVMYYVHDCHEDERGRRCVLIRDDEPLY</sequence>
<proteinExistence type="predicted"/>
<evidence type="ECO:0000313" key="2">
    <source>
        <dbReference type="Proteomes" id="UP001595457"/>
    </source>
</evidence>
<organism evidence="1 2">
    <name type="scientific">Azotobacter bryophylli</name>
    <dbReference type="NCBI Taxonomy" id="1986537"/>
    <lineage>
        <taxon>Bacteria</taxon>
        <taxon>Pseudomonadati</taxon>
        <taxon>Pseudomonadota</taxon>
        <taxon>Gammaproteobacteria</taxon>
        <taxon>Pseudomonadales</taxon>
        <taxon>Pseudomonadaceae</taxon>
        <taxon>Azotobacter</taxon>
    </lineage>
</organism>
<accession>A0ABV7AR73</accession>
<gene>
    <name evidence="1" type="ORF">ACFOJE_07250</name>
</gene>